<accession>T1GLQ3</accession>
<keyword evidence="2" id="KW-0732">Signal</keyword>
<name>T1GLQ3_MEGSC</name>
<dbReference type="EMBL" id="CAQQ02173861">
    <property type="status" value="NOT_ANNOTATED_CDS"/>
    <property type="molecule type" value="Genomic_DNA"/>
</dbReference>
<keyword evidence="5" id="KW-1185">Reference proteome</keyword>
<dbReference type="EnsemblMetazoa" id="MESCA004466-RA">
    <property type="protein sequence ID" value="MESCA004466-PA"/>
    <property type="gene ID" value="MESCA004466"/>
</dbReference>
<dbReference type="InterPro" id="IPR001611">
    <property type="entry name" value="Leu-rich_rpt"/>
</dbReference>
<reference evidence="4" key="2">
    <citation type="submission" date="2015-06" db="UniProtKB">
        <authorList>
            <consortium name="EnsemblMetazoa"/>
        </authorList>
    </citation>
    <scope>IDENTIFICATION</scope>
</reference>
<dbReference type="Gene3D" id="3.80.10.10">
    <property type="entry name" value="Ribonuclease Inhibitor"/>
    <property type="match status" value="1"/>
</dbReference>
<dbReference type="PANTHER" id="PTHR24373">
    <property type="entry name" value="SLIT RELATED LEUCINE-RICH REPEAT NEURONAL PROTEIN"/>
    <property type="match status" value="1"/>
</dbReference>
<organism evidence="4 5">
    <name type="scientific">Megaselia scalaris</name>
    <name type="common">Humpbacked fly</name>
    <name type="synonym">Phora scalaris</name>
    <dbReference type="NCBI Taxonomy" id="36166"/>
    <lineage>
        <taxon>Eukaryota</taxon>
        <taxon>Metazoa</taxon>
        <taxon>Ecdysozoa</taxon>
        <taxon>Arthropoda</taxon>
        <taxon>Hexapoda</taxon>
        <taxon>Insecta</taxon>
        <taxon>Pterygota</taxon>
        <taxon>Neoptera</taxon>
        <taxon>Endopterygota</taxon>
        <taxon>Diptera</taxon>
        <taxon>Brachycera</taxon>
        <taxon>Muscomorpha</taxon>
        <taxon>Platypezoidea</taxon>
        <taxon>Phoridae</taxon>
        <taxon>Megaseliini</taxon>
        <taxon>Megaselia</taxon>
    </lineage>
</organism>
<sequence>MRQDYYLDCLAKNRLPLIECDKRIRAAFKKENDIISPKLKPFFEQFYEKSEKIGDMMTVLRMPKTLPTFQHLHFLDKSINHNERNILCCHLYIFWDDLKEAQKKCKLVGRNSVIFNERFKKDVAKISFHTIFFACDPCICTGKCERLHKFLDLIFIYYLLANSSVVKNFSSISGYLQNLKELIIPRNDIKAIEEGAFPESLEGLELARNKIENIDYFLGNLTNLKYLGLFGNQIKYISRYAFKDLIKLKMLDLDMNYIRTITVHHLVGLINLQSLFIMGNKNFTFDDEIKDWMVELEVS</sequence>
<reference evidence="5" key="1">
    <citation type="submission" date="2013-02" db="EMBL/GenBank/DDBJ databases">
        <authorList>
            <person name="Hughes D."/>
        </authorList>
    </citation>
    <scope>NUCLEOTIDE SEQUENCE</scope>
    <source>
        <strain>Durham</strain>
        <strain evidence="5">NC isolate 2 -- Noor lab</strain>
    </source>
</reference>
<keyword evidence="1" id="KW-0433">Leucine-rich repeat</keyword>
<evidence type="ECO:0000313" key="4">
    <source>
        <dbReference type="EnsemblMetazoa" id="MESCA004466-PA"/>
    </source>
</evidence>
<evidence type="ECO:0000313" key="5">
    <source>
        <dbReference type="Proteomes" id="UP000015102"/>
    </source>
</evidence>
<dbReference type="InterPro" id="IPR050328">
    <property type="entry name" value="Dev_Immune_Receptor"/>
</dbReference>
<evidence type="ECO:0000256" key="3">
    <source>
        <dbReference type="ARBA" id="ARBA00022737"/>
    </source>
</evidence>
<dbReference type="EMBL" id="CAQQ02173860">
    <property type="status" value="NOT_ANNOTATED_CDS"/>
    <property type="molecule type" value="Genomic_DNA"/>
</dbReference>
<dbReference type="InterPro" id="IPR032675">
    <property type="entry name" value="LRR_dom_sf"/>
</dbReference>
<protein>
    <submittedName>
        <fullName evidence="4">Uncharacterized protein</fullName>
    </submittedName>
</protein>
<dbReference type="EMBL" id="CAQQ02173859">
    <property type="status" value="NOT_ANNOTATED_CDS"/>
    <property type="molecule type" value="Genomic_DNA"/>
</dbReference>
<proteinExistence type="predicted"/>
<dbReference type="HOGENOM" id="CLU_931509_0_0_1"/>
<evidence type="ECO:0000256" key="2">
    <source>
        <dbReference type="ARBA" id="ARBA00022729"/>
    </source>
</evidence>
<dbReference type="EMBL" id="CAQQ02173862">
    <property type="status" value="NOT_ANNOTATED_CDS"/>
    <property type="molecule type" value="Genomic_DNA"/>
</dbReference>
<dbReference type="SMART" id="SM00369">
    <property type="entry name" value="LRR_TYP"/>
    <property type="match status" value="3"/>
</dbReference>
<dbReference type="SUPFAM" id="SSF52058">
    <property type="entry name" value="L domain-like"/>
    <property type="match status" value="1"/>
</dbReference>
<keyword evidence="3" id="KW-0677">Repeat</keyword>
<dbReference type="InterPro" id="IPR003591">
    <property type="entry name" value="Leu-rich_rpt_typical-subtyp"/>
</dbReference>
<dbReference type="Proteomes" id="UP000015102">
    <property type="component" value="Unassembled WGS sequence"/>
</dbReference>
<dbReference type="PANTHER" id="PTHR24373:SF275">
    <property type="entry name" value="TIR DOMAIN-CONTAINING PROTEIN"/>
    <property type="match status" value="1"/>
</dbReference>
<evidence type="ECO:0000256" key="1">
    <source>
        <dbReference type="ARBA" id="ARBA00022614"/>
    </source>
</evidence>
<dbReference type="EMBL" id="CAQQ02173858">
    <property type="status" value="NOT_ANNOTATED_CDS"/>
    <property type="molecule type" value="Genomic_DNA"/>
</dbReference>
<dbReference type="AlphaFoldDB" id="T1GLQ3"/>
<dbReference type="STRING" id="36166.T1GLQ3"/>
<dbReference type="Pfam" id="PF13855">
    <property type="entry name" value="LRR_8"/>
    <property type="match status" value="1"/>
</dbReference>